<name>A0A7X9SMD9_CLOBE</name>
<dbReference type="EMBL" id="JABAGD010000010">
    <property type="protein sequence ID" value="NMF04540.1"/>
    <property type="molecule type" value="Genomic_DNA"/>
</dbReference>
<dbReference type="RefSeq" id="WP_168981536.1">
    <property type="nucleotide sequence ID" value="NZ_JABAGD010000010.1"/>
</dbReference>
<protein>
    <submittedName>
        <fullName evidence="1">DUF1351 domain-containing protein</fullName>
    </submittedName>
</protein>
<proteinExistence type="predicted"/>
<dbReference type="Pfam" id="PF07083">
    <property type="entry name" value="DUF1351"/>
    <property type="match status" value="1"/>
</dbReference>
<evidence type="ECO:0000313" key="1">
    <source>
        <dbReference type="EMBL" id="NMF04540.1"/>
    </source>
</evidence>
<accession>A0A7X9SMD9</accession>
<evidence type="ECO:0000313" key="2">
    <source>
        <dbReference type="Proteomes" id="UP000587880"/>
    </source>
</evidence>
<comment type="caution">
    <text evidence="1">The sequence shown here is derived from an EMBL/GenBank/DDBJ whole genome shotgun (WGS) entry which is preliminary data.</text>
</comment>
<dbReference type="Proteomes" id="UP000587880">
    <property type="component" value="Unassembled WGS sequence"/>
</dbReference>
<organism evidence="1 2">
    <name type="scientific">Clostridium beijerinckii</name>
    <name type="common">Clostridium MP</name>
    <dbReference type="NCBI Taxonomy" id="1520"/>
    <lineage>
        <taxon>Bacteria</taxon>
        <taxon>Bacillati</taxon>
        <taxon>Bacillota</taxon>
        <taxon>Clostridia</taxon>
        <taxon>Eubacteriales</taxon>
        <taxon>Clostridiaceae</taxon>
        <taxon>Clostridium</taxon>
    </lineage>
</organism>
<dbReference type="InterPro" id="IPR009785">
    <property type="entry name" value="Prophage_Lj928_Orf309"/>
</dbReference>
<reference evidence="1 2" key="1">
    <citation type="submission" date="2020-04" db="EMBL/GenBank/DDBJ databases">
        <authorList>
            <person name="Hitch T.C.A."/>
            <person name="Wylensek D."/>
            <person name="Clavel T."/>
        </authorList>
    </citation>
    <scope>NUCLEOTIDE SEQUENCE [LARGE SCALE GENOMIC DNA]</scope>
    <source>
        <strain evidence="1 2">WB01_NA02</strain>
    </source>
</reference>
<sequence length="302" mass="34704">MKELQVNKQLPVISTNFEEVKASLIETVNKYKGIVVTEEGLKDCKATQKELAGLRNKIDDYRKAVKKDVSEPINVFEKQCKELISLVADAEQPIKEGIEVFDNKRREEKRQKALEFISESVQAHNLSEKYAKRLTVLDKYLTLSGSLKSIKDDIEQRTLMLLQEQDRELGVLQVIQGTIKGANETIKTPLKLQDFQNLIDMNYPVAKIIEEINKRAAMIREAERPKPVEPLKEEIKEPEPTKEQVSIPVDIKTKEAAKPKEEPLFFYEIRVVANFENMKKLTELLKGDGFDYTVKDKGRTQK</sequence>
<gene>
    <name evidence="1" type="ORF">HF849_07150</name>
</gene>
<dbReference type="AlphaFoldDB" id="A0A7X9SMD9"/>